<reference evidence="1" key="1">
    <citation type="journal article" date="2019" name="Sci. Rep.">
        <title>Draft genome of Tanacetum cinerariifolium, the natural source of mosquito coil.</title>
        <authorList>
            <person name="Yamashiro T."/>
            <person name="Shiraishi A."/>
            <person name="Satake H."/>
            <person name="Nakayama K."/>
        </authorList>
    </citation>
    <scope>NUCLEOTIDE SEQUENCE</scope>
</reference>
<name>A0A699QMG1_TANCI</name>
<accession>A0A699QMG1</accession>
<proteinExistence type="predicted"/>
<evidence type="ECO:0000313" key="1">
    <source>
        <dbReference type="EMBL" id="GFC69107.1"/>
    </source>
</evidence>
<dbReference type="AlphaFoldDB" id="A0A699QMG1"/>
<dbReference type="EMBL" id="BKCJ011023177">
    <property type="protein sequence ID" value="GFC69107.1"/>
    <property type="molecule type" value="Genomic_DNA"/>
</dbReference>
<protein>
    <submittedName>
        <fullName evidence="1">Uncharacterized protein</fullName>
    </submittedName>
</protein>
<gene>
    <name evidence="1" type="ORF">Tci_841077</name>
</gene>
<sequence>RTENEDNPIKKLQVIDALAWDAFKTGTYSNSVLTHLSRVVQFGGGKTIQLGKVLGTTESKAENARYSRMG</sequence>
<feature type="non-terminal residue" evidence="1">
    <location>
        <position position="1"/>
    </location>
</feature>
<organism evidence="1">
    <name type="scientific">Tanacetum cinerariifolium</name>
    <name type="common">Dalmatian daisy</name>
    <name type="synonym">Chrysanthemum cinerariifolium</name>
    <dbReference type="NCBI Taxonomy" id="118510"/>
    <lineage>
        <taxon>Eukaryota</taxon>
        <taxon>Viridiplantae</taxon>
        <taxon>Streptophyta</taxon>
        <taxon>Embryophyta</taxon>
        <taxon>Tracheophyta</taxon>
        <taxon>Spermatophyta</taxon>
        <taxon>Magnoliopsida</taxon>
        <taxon>eudicotyledons</taxon>
        <taxon>Gunneridae</taxon>
        <taxon>Pentapetalae</taxon>
        <taxon>asterids</taxon>
        <taxon>campanulids</taxon>
        <taxon>Asterales</taxon>
        <taxon>Asteraceae</taxon>
        <taxon>Asteroideae</taxon>
        <taxon>Anthemideae</taxon>
        <taxon>Anthemidinae</taxon>
        <taxon>Tanacetum</taxon>
    </lineage>
</organism>
<comment type="caution">
    <text evidence="1">The sequence shown here is derived from an EMBL/GenBank/DDBJ whole genome shotgun (WGS) entry which is preliminary data.</text>
</comment>